<dbReference type="EMBL" id="WWCM01000004">
    <property type="protein sequence ID" value="MYM39230.1"/>
    <property type="molecule type" value="Genomic_DNA"/>
</dbReference>
<accession>A0ABW9VI96</accession>
<sequence>MASPAHTSLALILALAGAVLAGSPATAAAQAADIPVTLYADAGYPPYSYDKQGKPAGLYYEIVSTAVKRMHGYKVEIQPVPWKRGMSLLKSGSGFALYPPYHNTHDEPWTWPYSLPLYEEKVIAICRKDVLAAKARKRWPEDFYGLTIGNNAGFIVGGESFEAAIRDGHLKVEEARDVATNLLKLGMRRIDCYINDRIAIQWTLKQLKAEGRYDEGHSHAELAEALVIATEQGFLGYTERDNGRYSYKTDFVKQFDSIIYQMKRSGEIDTIARNFFKTH</sequence>
<feature type="chain" id="PRO_5047543593" evidence="2">
    <location>
        <begin position="22"/>
        <end position="279"/>
    </location>
</feature>
<comment type="caution">
    <text evidence="4">The sequence shown here is derived from an EMBL/GenBank/DDBJ whole genome shotgun (WGS) entry which is preliminary data.</text>
</comment>
<evidence type="ECO:0000256" key="1">
    <source>
        <dbReference type="ARBA" id="ARBA00022729"/>
    </source>
</evidence>
<name>A0ABW9VI96_9BURK</name>
<reference evidence="4 5" key="1">
    <citation type="submission" date="2019-12" db="EMBL/GenBank/DDBJ databases">
        <title>Novel species isolated from a subtropical stream in China.</title>
        <authorList>
            <person name="Lu H."/>
        </authorList>
    </citation>
    <scope>NUCLEOTIDE SEQUENCE [LARGE SCALE GENOMIC DNA]</scope>
    <source>
        <strain evidence="4 5">CY13W</strain>
    </source>
</reference>
<dbReference type="Proteomes" id="UP000478090">
    <property type="component" value="Unassembled WGS sequence"/>
</dbReference>
<keyword evidence="1 2" id="KW-0732">Signal</keyword>
<dbReference type="InterPro" id="IPR001638">
    <property type="entry name" value="Solute-binding_3/MltF_N"/>
</dbReference>
<keyword evidence="5" id="KW-1185">Reference proteome</keyword>
<gene>
    <name evidence="4" type="ORF">GTP27_07780</name>
</gene>
<protein>
    <submittedName>
        <fullName evidence="4">Transporter substrate-binding domain-containing protein</fullName>
    </submittedName>
</protein>
<dbReference type="SUPFAM" id="SSF53850">
    <property type="entry name" value="Periplasmic binding protein-like II"/>
    <property type="match status" value="1"/>
</dbReference>
<dbReference type="PANTHER" id="PTHR35936:SF25">
    <property type="entry name" value="ABC TRANSPORTER SUBSTRATE-BINDING PROTEIN"/>
    <property type="match status" value="1"/>
</dbReference>
<proteinExistence type="predicted"/>
<dbReference type="RefSeq" id="WP_161038615.1">
    <property type="nucleotide sequence ID" value="NZ_WWCM01000004.1"/>
</dbReference>
<dbReference type="Pfam" id="PF00497">
    <property type="entry name" value="SBP_bac_3"/>
    <property type="match status" value="1"/>
</dbReference>
<organism evidence="4 5">
    <name type="scientific">Duganella qianjiadongensis</name>
    <dbReference type="NCBI Taxonomy" id="2692176"/>
    <lineage>
        <taxon>Bacteria</taxon>
        <taxon>Pseudomonadati</taxon>
        <taxon>Pseudomonadota</taxon>
        <taxon>Betaproteobacteria</taxon>
        <taxon>Burkholderiales</taxon>
        <taxon>Oxalobacteraceae</taxon>
        <taxon>Telluria group</taxon>
        <taxon>Duganella</taxon>
    </lineage>
</organism>
<evidence type="ECO:0000313" key="5">
    <source>
        <dbReference type="Proteomes" id="UP000478090"/>
    </source>
</evidence>
<feature type="domain" description="Solute-binding protein family 3/N-terminal" evidence="3">
    <location>
        <begin position="39"/>
        <end position="277"/>
    </location>
</feature>
<feature type="signal peptide" evidence="2">
    <location>
        <begin position="1"/>
        <end position="21"/>
    </location>
</feature>
<evidence type="ECO:0000313" key="4">
    <source>
        <dbReference type="EMBL" id="MYM39230.1"/>
    </source>
</evidence>
<dbReference type="PANTHER" id="PTHR35936">
    <property type="entry name" value="MEMBRANE-BOUND LYTIC MUREIN TRANSGLYCOSYLASE F"/>
    <property type="match status" value="1"/>
</dbReference>
<dbReference type="Gene3D" id="3.40.190.10">
    <property type="entry name" value="Periplasmic binding protein-like II"/>
    <property type="match status" value="2"/>
</dbReference>
<evidence type="ECO:0000256" key="2">
    <source>
        <dbReference type="SAM" id="SignalP"/>
    </source>
</evidence>
<evidence type="ECO:0000259" key="3">
    <source>
        <dbReference type="Pfam" id="PF00497"/>
    </source>
</evidence>